<evidence type="ECO:0000256" key="4">
    <source>
        <dbReference type="ARBA" id="ARBA00022989"/>
    </source>
</evidence>
<protein>
    <submittedName>
        <fullName evidence="7">Uncharacterized protein</fullName>
    </submittedName>
</protein>
<evidence type="ECO:0000256" key="2">
    <source>
        <dbReference type="ARBA" id="ARBA00022692"/>
    </source>
</evidence>
<dbReference type="Gramene" id="PHT91186">
    <property type="protein sequence ID" value="PHT91186"/>
    <property type="gene ID" value="T459_06299"/>
</dbReference>
<keyword evidence="2 6" id="KW-0812">Transmembrane</keyword>
<dbReference type="Proteomes" id="UP000222542">
    <property type="component" value="Unassembled WGS sequence"/>
</dbReference>
<dbReference type="PANTHER" id="PTHR33727:SF5">
    <property type="entry name" value="PROTEIN, PUTATIVE (DUF3317)-RELATED"/>
    <property type="match status" value="1"/>
</dbReference>
<proteinExistence type="predicted"/>
<dbReference type="AlphaFoldDB" id="A0A2G3AAB3"/>
<evidence type="ECO:0000256" key="3">
    <source>
        <dbReference type="ARBA" id="ARBA00022824"/>
    </source>
</evidence>
<organism evidence="7 8">
    <name type="scientific">Capsicum annuum</name>
    <name type="common">Capsicum pepper</name>
    <dbReference type="NCBI Taxonomy" id="4072"/>
    <lineage>
        <taxon>Eukaryota</taxon>
        <taxon>Viridiplantae</taxon>
        <taxon>Streptophyta</taxon>
        <taxon>Embryophyta</taxon>
        <taxon>Tracheophyta</taxon>
        <taxon>Spermatophyta</taxon>
        <taxon>Magnoliopsida</taxon>
        <taxon>eudicotyledons</taxon>
        <taxon>Gunneridae</taxon>
        <taxon>Pentapetalae</taxon>
        <taxon>asterids</taxon>
        <taxon>lamiids</taxon>
        <taxon>Solanales</taxon>
        <taxon>Solanaceae</taxon>
        <taxon>Solanoideae</taxon>
        <taxon>Capsiceae</taxon>
        <taxon>Capsicum</taxon>
    </lineage>
</organism>
<name>A0A2G3AAB3_CAPAN</name>
<sequence length="146" mass="17339">MKWIQRKIYLYNVTFGLYMLDWWERYLFNTLVLVLLWFICLNASKYASQIFKRYAFSFLSNCISPNFYQYLNVSLCWKLDVSIIGILLAYLHLTEDMTLARRLGIRDLLSLVVSVFFLFLVIVLCVVSTVLFSIRTASLLYLTFYT</sequence>
<gene>
    <name evidence="7" type="ORF">T459_06299</name>
</gene>
<accession>A0A2G3AAB3</accession>
<reference evidence="7 8" key="1">
    <citation type="journal article" date="2014" name="Nat. Genet.">
        <title>Genome sequence of the hot pepper provides insights into the evolution of pungency in Capsicum species.</title>
        <authorList>
            <person name="Kim S."/>
            <person name="Park M."/>
            <person name="Yeom S.I."/>
            <person name="Kim Y.M."/>
            <person name="Lee J.M."/>
            <person name="Lee H.A."/>
            <person name="Seo E."/>
            <person name="Choi J."/>
            <person name="Cheong K."/>
            <person name="Kim K.T."/>
            <person name="Jung K."/>
            <person name="Lee G.W."/>
            <person name="Oh S.K."/>
            <person name="Bae C."/>
            <person name="Kim S.B."/>
            <person name="Lee H.Y."/>
            <person name="Kim S.Y."/>
            <person name="Kim M.S."/>
            <person name="Kang B.C."/>
            <person name="Jo Y.D."/>
            <person name="Yang H.B."/>
            <person name="Jeong H.J."/>
            <person name="Kang W.H."/>
            <person name="Kwon J.K."/>
            <person name="Shin C."/>
            <person name="Lim J.Y."/>
            <person name="Park J.H."/>
            <person name="Huh J.H."/>
            <person name="Kim J.S."/>
            <person name="Kim B.D."/>
            <person name="Cohen O."/>
            <person name="Paran I."/>
            <person name="Suh M.C."/>
            <person name="Lee S.B."/>
            <person name="Kim Y.K."/>
            <person name="Shin Y."/>
            <person name="Noh S.J."/>
            <person name="Park J."/>
            <person name="Seo Y.S."/>
            <person name="Kwon S.Y."/>
            <person name="Kim H.A."/>
            <person name="Park J.M."/>
            <person name="Kim H.J."/>
            <person name="Choi S.B."/>
            <person name="Bosland P.W."/>
            <person name="Reeves G."/>
            <person name="Jo S.H."/>
            <person name="Lee B.W."/>
            <person name="Cho H.T."/>
            <person name="Choi H.S."/>
            <person name="Lee M.S."/>
            <person name="Yu Y."/>
            <person name="Do Choi Y."/>
            <person name="Park B.S."/>
            <person name="van Deynze A."/>
            <person name="Ashrafi H."/>
            <person name="Hill T."/>
            <person name="Kim W.T."/>
            <person name="Pai H.S."/>
            <person name="Ahn H.K."/>
            <person name="Yeam I."/>
            <person name="Giovannoni J.J."/>
            <person name="Rose J.K."/>
            <person name="Sorensen I."/>
            <person name="Lee S.J."/>
            <person name="Kim R.W."/>
            <person name="Choi I.Y."/>
            <person name="Choi B.S."/>
            <person name="Lim J.S."/>
            <person name="Lee Y.H."/>
            <person name="Choi D."/>
        </authorList>
    </citation>
    <scope>NUCLEOTIDE SEQUENCE [LARGE SCALE GENOMIC DNA]</scope>
    <source>
        <strain evidence="8">cv. CM334</strain>
    </source>
</reference>
<evidence type="ECO:0000256" key="1">
    <source>
        <dbReference type="ARBA" id="ARBA00004477"/>
    </source>
</evidence>
<evidence type="ECO:0000256" key="6">
    <source>
        <dbReference type="SAM" id="Phobius"/>
    </source>
</evidence>
<evidence type="ECO:0000256" key="5">
    <source>
        <dbReference type="ARBA" id="ARBA00023136"/>
    </source>
</evidence>
<keyword evidence="5 6" id="KW-0472">Membrane</keyword>
<dbReference type="STRING" id="4072.A0A2G3AAB3"/>
<evidence type="ECO:0000313" key="7">
    <source>
        <dbReference type="EMBL" id="PHT91186.1"/>
    </source>
</evidence>
<keyword evidence="3" id="KW-0256">Endoplasmic reticulum</keyword>
<dbReference type="EMBL" id="AYRZ02000002">
    <property type="protein sequence ID" value="PHT91186.1"/>
    <property type="molecule type" value="Genomic_DNA"/>
</dbReference>
<evidence type="ECO:0000313" key="8">
    <source>
        <dbReference type="Proteomes" id="UP000222542"/>
    </source>
</evidence>
<dbReference type="InterPro" id="IPR024512">
    <property type="entry name" value="Ser_palmitoyltrfase_ssu-like"/>
</dbReference>
<feature type="transmembrane region" description="Helical" evidence="6">
    <location>
        <begin position="111"/>
        <end position="134"/>
    </location>
</feature>
<dbReference type="PANTHER" id="PTHR33727">
    <property type="entry name" value="OS07G0446900 PROTEIN"/>
    <property type="match status" value="1"/>
</dbReference>
<keyword evidence="8" id="KW-1185">Reference proteome</keyword>
<dbReference type="Pfam" id="PF11779">
    <property type="entry name" value="SPT_ssu-like"/>
    <property type="match status" value="1"/>
</dbReference>
<comment type="caution">
    <text evidence="7">The sequence shown here is derived from an EMBL/GenBank/DDBJ whole genome shotgun (WGS) entry which is preliminary data.</text>
</comment>
<reference evidence="7 8" key="2">
    <citation type="journal article" date="2017" name="Genome Biol.">
        <title>New reference genome sequences of hot pepper reveal the massive evolution of plant disease-resistance genes by retroduplication.</title>
        <authorList>
            <person name="Kim S."/>
            <person name="Park J."/>
            <person name="Yeom S.I."/>
            <person name="Kim Y.M."/>
            <person name="Seo E."/>
            <person name="Kim K.T."/>
            <person name="Kim M.S."/>
            <person name="Lee J.M."/>
            <person name="Cheong K."/>
            <person name="Shin H.S."/>
            <person name="Kim S.B."/>
            <person name="Han K."/>
            <person name="Lee J."/>
            <person name="Park M."/>
            <person name="Lee H.A."/>
            <person name="Lee H.Y."/>
            <person name="Lee Y."/>
            <person name="Oh S."/>
            <person name="Lee J.H."/>
            <person name="Choi E."/>
            <person name="Choi E."/>
            <person name="Lee S.E."/>
            <person name="Jeon J."/>
            <person name="Kim H."/>
            <person name="Choi G."/>
            <person name="Song H."/>
            <person name="Lee J."/>
            <person name="Lee S.C."/>
            <person name="Kwon J.K."/>
            <person name="Lee H.Y."/>
            <person name="Koo N."/>
            <person name="Hong Y."/>
            <person name="Kim R.W."/>
            <person name="Kang W.H."/>
            <person name="Huh J.H."/>
            <person name="Kang B.C."/>
            <person name="Yang T.J."/>
            <person name="Lee Y.H."/>
            <person name="Bennetzen J.L."/>
            <person name="Choi D."/>
        </authorList>
    </citation>
    <scope>NUCLEOTIDE SEQUENCE [LARGE SCALE GENOMIC DNA]</scope>
    <source>
        <strain evidence="8">cv. CM334</strain>
    </source>
</reference>
<feature type="transmembrane region" description="Helical" evidence="6">
    <location>
        <begin position="26"/>
        <end position="47"/>
    </location>
</feature>
<feature type="transmembrane region" description="Helical" evidence="6">
    <location>
        <begin position="67"/>
        <end position="91"/>
    </location>
</feature>
<dbReference type="GO" id="GO:0005789">
    <property type="term" value="C:endoplasmic reticulum membrane"/>
    <property type="evidence" value="ECO:0007669"/>
    <property type="project" value="UniProtKB-SubCell"/>
</dbReference>
<comment type="subcellular location">
    <subcellularLocation>
        <location evidence="1">Endoplasmic reticulum membrane</location>
        <topology evidence="1">Multi-pass membrane protein</topology>
    </subcellularLocation>
</comment>
<keyword evidence="4 6" id="KW-1133">Transmembrane helix</keyword>